<evidence type="ECO:0000313" key="1">
    <source>
        <dbReference type="EMBL" id="KKS47686.1"/>
    </source>
</evidence>
<comment type="caution">
    <text evidence="1">The sequence shown here is derived from an EMBL/GenBank/DDBJ whole genome shotgun (WGS) entry which is preliminary data.</text>
</comment>
<evidence type="ECO:0000313" key="2">
    <source>
        <dbReference type="Proteomes" id="UP000034320"/>
    </source>
</evidence>
<proteinExistence type="predicted"/>
<accession>A0A0G1BN31</accession>
<dbReference type="EMBL" id="LCDD01000003">
    <property type="protein sequence ID" value="KKS47686.1"/>
    <property type="molecule type" value="Genomic_DNA"/>
</dbReference>
<sequence>MNEKINEKISVVTVFDREKRTVMPQKIKWQGRIYIIDKIGYHHKVKQGKKLLHIFSVSNNSLAFRLELDTETLFWRLDEVSDGLAS</sequence>
<name>A0A0G1BN31_9BACT</name>
<gene>
    <name evidence="1" type="ORF">UV09_C0003G0031</name>
</gene>
<dbReference type="Proteomes" id="UP000034320">
    <property type="component" value="Unassembled WGS sequence"/>
</dbReference>
<organism evidence="1 2">
    <name type="scientific">Candidatus Gottesmanbacteria bacterium GW2011_GWA2_42_18</name>
    <dbReference type="NCBI Taxonomy" id="1618442"/>
    <lineage>
        <taxon>Bacteria</taxon>
        <taxon>Candidatus Gottesmaniibacteriota</taxon>
    </lineage>
</organism>
<protein>
    <submittedName>
        <fullName evidence="1">Uncharacterized protein</fullName>
    </submittedName>
</protein>
<dbReference type="AlphaFoldDB" id="A0A0G1BN31"/>
<reference evidence="1 2" key="1">
    <citation type="journal article" date="2015" name="Nature">
        <title>rRNA introns, odd ribosomes, and small enigmatic genomes across a large radiation of phyla.</title>
        <authorList>
            <person name="Brown C.T."/>
            <person name="Hug L.A."/>
            <person name="Thomas B.C."/>
            <person name="Sharon I."/>
            <person name="Castelle C.J."/>
            <person name="Singh A."/>
            <person name="Wilkins M.J."/>
            <person name="Williams K.H."/>
            <person name="Banfield J.F."/>
        </authorList>
    </citation>
    <scope>NUCLEOTIDE SEQUENCE [LARGE SCALE GENOMIC DNA]</scope>
</reference>